<feature type="repeat" description="ANK" evidence="3">
    <location>
        <begin position="82"/>
        <end position="114"/>
    </location>
</feature>
<evidence type="ECO:0000256" key="3">
    <source>
        <dbReference type="PROSITE-ProRule" id="PRU00023"/>
    </source>
</evidence>
<dbReference type="GO" id="GO:0085020">
    <property type="term" value="P:protein K6-linked ubiquitination"/>
    <property type="evidence" value="ECO:0007669"/>
    <property type="project" value="TreeGrafter"/>
</dbReference>
<dbReference type="GO" id="GO:0004842">
    <property type="term" value="F:ubiquitin-protein transferase activity"/>
    <property type="evidence" value="ECO:0007669"/>
    <property type="project" value="TreeGrafter"/>
</dbReference>
<keyword evidence="5" id="KW-1185">Reference proteome</keyword>
<dbReference type="Gene3D" id="1.25.40.20">
    <property type="entry name" value="Ankyrin repeat-containing domain"/>
    <property type="match status" value="2"/>
</dbReference>
<reference evidence="4" key="2">
    <citation type="submission" date="2023-01" db="EMBL/GenBank/DDBJ databases">
        <authorList>
            <person name="Petersen C."/>
        </authorList>
    </citation>
    <scope>NUCLEOTIDE SEQUENCE</scope>
    <source>
        <strain evidence="4">IBT 17514</strain>
    </source>
</reference>
<dbReference type="InterPro" id="IPR002110">
    <property type="entry name" value="Ankyrin_rpt"/>
</dbReference>
<evidence type="ECO:0000313" key="4">
    <source>
        <dbReference type="EMBL" id="KAJ5703329.1"/>
    </source>
</evidence>
<dbReference type="Proteomes" id="UP001215712">
    <property type="component" value="Unassembled WGS sequence"/>
</dbReference>
<protein>
    <submittedName>
        <fullName evidence="4">Ankyrin repeat PH and SEC7 domain containing protein secG</fullName>
    </submittedName>
</protein>
<accession>A0AAD6HAE4</accession>
<dbReference type="PROSITE" id="PS50297">
    <property type="entry name" value="ANK_REP_REGION"/>
    <property type="match status" value="4"/>
</dbReference>
<dbReference type="Pfam" id="PF12796">
    <property type="entry name" value="Ank_2"/>
    <property type="match status" value="3"/>
</dbReference>
<dbReference type="PANTHER" id="PTHR24171:SF8">
    <property type="entry name" value="BRCA1-ASSOCIATED RING DOMAIN PROTEIN 1"/>
    <property type="match status" value="1"/>
</dbReference>
<gene>
    <name evidence="4" type="ORF">N7493_011718</name>
</gene>
<evidence type="ECO:0000256" key="1">
    <source>
        <dbReference type="ARBA" id="ARBA00022737"/>
    </source>
</evidence>
<name>A0AAD6HAE4_9EURO</name>
<dbReference type="EMBL" id="JAQJAN010000023">
    <property type="protein sequence ID" value="KAJ5703329.1"/>
    <property type="molecule type" value="Genomic_DNA"/>
</dbReference>
<organism evidence="4 5">
    <name type="scientific">Penicillium malachiteum</name>
    <dbReference type="NCBI Taxonomy" id="1324776"/>
    <lineage>
        <taxon>Eukaryota</taxon>
        <taxon>Fungi</taxon>
        <taxon>Dikarya</taxon>
        <taxon>Ascomycota</taxon>
        <taxon>Pezizomycotina</taxon>
        <taxon>Eurotiomycetes</taxon>
        <taxon>Eurotiomycetidae</taxon>
        <taxon>Eurotiales</taxon>
        <taxon>Aspergillaceae</taxon>
        <taxon>Penicillium</taxon>
    </lineage>
</organism>
<dbReference type="SUPFAM" id="SSF48403">
    <property type="entry name" value="Ankyrin repeat"/>
    <property type="match status" value="1"/>
</dbReference>
<evidence type="ECO:0000256" key="2">
    <source>
        <dbReference type="ARBA" id="ARBA00023043"/>
    </source>
</evidence>
<feature type="repeat" description="ANK" evidence="3">
    <location>
        <begin position="115"/>
        <end position="147"/>
    </location>
</feature>
<dbReference type="PROSITE" id="PS50088">
    <property type="entry name" value="ANK_REPEAT"/>
    <property type="match status" value="4"/>
</dbReference>
<dbReference type="AlphaFoldDB" id="A0AAD6HAE4"/>
<dbReference type="InterPro" id="IPR036770">
    <property type="entry name" value="Ankyrin_rpt-contain_sf"/>
</dbReference>
<comment type="caution">
    <text evidence="4">The sequence shown here is derived from an EMBL/GenBank/DDBJ whole genome shotgun (WGS) entry which is preliminary data.</text>
</comment>
<keyword evidence="1" id="KW-0677">Repeat</keyword>
<proteinExistence type="predicted"/>
<reference evidence="4" key="1">
    <citation type="journal article" date="2023" name="IMA Fungus">
        <title>Comparative genomic study of the Penicillium genus elucidates a diverse pangenome and 15 lateral gene transfer events.</title>
        <authorList>
            <person name="Petersen C."/>
            <person name="Sorensen T."/>
            <person name="Nielsen M.R."/>
            <person name="Sondergaard T.E."/>
            <person name="Sorensen J.L."/>
            <person name="Fitzpatrick D.A."/>
            <person name="Frisvad J.C."/>
            <person name="Nielsen K.L."/>
        </authorList>
    </citation>
    <scope>NUCLEOTIDE SEQUENCE</scope>
    <source>
        <strain evidence="4">IBT 17514</strain>
    </source>
</reference>
<dbReference type="SMART" id="SM00248">
    <property type="entry name" value="ANK"/>
    <property type="match status" value="6"/>
</dbReference>
<keyword evidence="2 3" id="KW-0040">ANK repeat</keyword>
<feature type="repeat" description="ANK" evidence="3">
    <location>
        <begin position="49"/>
        <end position="81"/>
    </location>
</feature>
<dbReference type="PANTHER" id="PTHR24171">
    <property type="entry name" value="ANKYRIN REPEAT DOMAIN-CONTAINING PROTEIN 39-RELATED"/>
    <property type="match status" value="1"/>
</dbReference>
<feature type="repeat" description="ANK" evidence="3">
    <location>
        <begin position="193"/>
        <end position="225"/>
    </location>
</feature>
<sequence length="235" mass="25615">MKDESQRTYLHLAFAWKVDADMKGSKQLAMVRALLDHGASTTINAIDRKKETPLLPAVTQGASETVKLLVENAADINKQVESRMHPLLYAAKRESFAIVHILLEAGADVKVINPLGKSALWEAVSNNNITMAKLLLEEGADPNWKSHFGKSLIFHALHTVTLRLLSNSNQLDVFGVFDLLLTSGANPNSIDHYGQTILIAAIRAGVYSIIETLLGHGADANLRDKAGITPLSFQL</sequence>
<evidence type="ECO:0000313" key="5">
    <source>
        <dbReference type="Proteomes" id="UP001215712"/>
    </source>
</evidence>